<name>A0ABD2WBM2_9HYME</name>
<dbReference type="EMBL" id="JBJJXI010000117">
    <property type="protein sequence ID" value="KAL3390479.1"/>
    <property type="molecule type" value="Genomic_DNA"/>
</dbReference>
<dbReference type="PANTHER" id="PTHR35826:SF1">
    <property type="entry name" value="PROTEIN ATP6V1FNB-LIKE"/>
    <property type="match status" value="1"/>
</dbReference>
<dbReference type="InterPro" id="IPR054323">
    <property type="entry name" value="SPMIP1_C"/>
</dbReference>
<feature type="domain" description="Sperm microtubule inner protein 1 C-terminal" evidence="1">
    <location>
        <begin position="51"/>
        <end position="176"/>
    </location>
</feature>
<evidence type="ECO:0000313" key="3">
    <source>
        <dbReference type="Proteomes" id="UP001627154"/>
    </source>
</evidence>
<dbReference type="AlphaFoldDB" id="A0ABD2WBM2"/>
<accession>A0ABD2WBM2</accession>
<gene>
    <name evidence="2" type="ORF">TKK_014637</name>
</gene>
<dbReference type="Pfam" id="PF22589">
    <property type="entry name" value="SPMIP1"/>
    <property type="match status" value="1"/>
</dbReference>
<reference evidence="2 3" key="1">
    <citation type="journal article" date="2024" name="bioRxiv">
        <title>A reference genome for Trichogramma kaykai: A tiny desert-dwelling parasitoid wasp with competing sex-ratio distorters.</title>
        <authorList>
            <person name="Culotta J."/>
            <person name="Lindsey A.R."/>
        </authorList>
    </citation>
    <scope>NUCLEOTIDE SEQUENCE [LARGE SCALE GENOMIC DNA]</scope>
    <source>
        <strain evidence="2 3">KSX58</strain>
    </source>
</reference>
<dbReference type="PANTHER" id="PTHR35826">
    <property type="entry name" value="PROTEIN ATP6V1FNB-LIKE"/>
    <property type="match status" value="1"/>
</dbReference>
<keyword evidence="3" id="KW-1185">Reference proteome</keyword>
<evidence type="ECO:0000313" key="2">
    <source>
        <dbReference type="EMBL" id="KAL3390479.1"/>
    </source>
</evidence>
<evidence type="ECO:0000259" key="1">
    <source>
        <dbReference type="Pfam" id="PF22589"/>
    </source>
</evidence>
<proteinExistence type="predicted"/>
<comment type="caution">
    <text evidence="2">The sequence shown here is derived from an EMBL/GenBank/DDBJ whole genome shotgun (WGS) entry which is preliminary data.</text>
</comment>
<sequence>MSKSRNAVCDTRCQNFHREMAKKTEKLKTLWFIKNRQRLYDNLAKDGISQKHRLPSQSKQKIEPIKESRPPVCDRCVEQRPLPPWRPPGEADDFSEMLPIKPAILDILYRPKDQSFLSKKNYLRERYKEKPDEKFYFPYCSSWEYGWRLRDYPKPRVSDRGRRAVIQSSFYRRNASSLQRDPDWYRICQTSDPNNFNDVLTY</sequence>
<protein>
    <recommendedName>
        <fullName evidence="1">Sperm microtubule inner protein 1 C-terminal domain-containing protein</fullName>
    </recommendedName>
</protein>
<dbReference type="Proteomes" id="UP001627154">
    <property type="component" value="Unassembled WGS sequence"/>
</dbReference>
<organism evidence="2 3">
    <name type="scientific">Trichogramma kaykai</name>
    <dbReference type="NCBI Taxonomy" id="54128"/>
    <lineage>
        <taxon>Eukaryota</taxon>
        <taxon>Metazoa</taxon>
        <taxon>Ecdysozoa</taxon>
        <taxon>Arthropoda</taxon>
        <taxon>Hexapoda</taxon>
        <taxon>Insecta</taxon>
        <taxon>Pterygota</taxon>
        <taxon>Neoptera</taxon>
        <taxon>Endopterygota</taxon>
        <taxon>Hymenoptera</taxon>
        <taxon>Apocrita</taxon>
        <taxon>Proctotrupomorpha</taxon>
        <taxon>Chalcidoidea</taxon>
        <taxon>Trichogrammatidae</taxon>
        <taxon>Trichogramma</taxon>
    </lineage>
</organism>